<evidence type="ECO:0000259" key="1">
    <source>
        <dbReference type="Pfam" id="PF01272"/>
    </source>
</evidence>
<dbReference type="EMBL" id="CP060717">
    <property type="protein sequence ID" value="QNN65184.1"/>
    <property type="molecule type" value="Genomic_DNA"/>
</dbReference>
<reference evidence="2 3" key="1">
    <citation type="submission" date="2020-08" db="EMBL/GenBank/DDBJ databases">
        <title>Genome sequence of Sphingomonas rhizophila KACC 19189T.</title>
        <authorList>
            <person name="Hyun D.-W."/>
            <person name="Bae J.-W."/>
        </authorList>
    </citation>
    <scope>NUCLEOTIDE SEQUENCE [LARGE SCALE GENOMIC DNA]</scope>
    <source>
        <strain evidence="2 3">KACC 19189</strain>
    </source>
</reference>
<keyword evidence="2" id="KW-0808">Transferase</keyword>
<evidence type="ECO:0000313" key="3">
    <source>
        <dbReference type="Proteomes" id="UP000515955"/>
    </source>
</evidence>
<keyword evidence="2" id="KW-0418">Kinase</keyword>
<dbReference type="GO" id="GO:0016301">
    <property type="term" value="F:kinase activity"/>
    <property type="evidence" value="ECO:0007669"/>
    <property type="project" value="UniProtKB-KW"/>
</dbReference>
<dbReference type="NCBIfam" id="NF004396">
    <property type="entry name" value="PRK05753.1"/>
    <property type="match status" value="1"/>
</dbReference>
<dbReference type="InterPro" id="IPR023459">
    <property type="entry name" value="Tscrpt_elong_fac_GreA/B_fam"/>
</dbReference>
<dbReference type="GO" id="GO:0070063">
    <property type="term" value="F:RNA polymerase binding"/>
    <property type="evidence" value="ECO:0007669"/>
    <property type="project" value="InterPro"/>
</dbReference>
<dbReference type="GO" id="GO:0006354">
    <property type="term" value="P:DNA-templated transcription elongation"/>
    <property type="evidence" value="ECO:0007669"/>
    <property type="project" value="TreeGrafter"/>
</dbReference>
<gene>
    <name evidence="2" type="primary">rnk</name>
    <name evidence="2" type="ORF">H9L12_00545</name>
</gene>
<name>A0A7G9SBF9_9SPHN</name>
<organism evidence="2 3">
    <name type="scientific">Sphingomonas rhizophila</name>
    <dbReference type="NCBI Taxonomy" id="2071607"/>
    <lineage>
        <taxon>Bacteria</taxon>
        <taxon>Pseudomonadati</taxon>
        <taxon>Pseudomonadota</taxon>
        <taxon>Alphaproteobacteria</taxon>
        <taxon>Sphingomonadales</taxon>
        <taxon>Sphingomonadaceae</taxon>
        <taxon>Sphingomonas</taxon>
    </lineage>
</organism>
<dbReference type="InterPro" id="IPR036953">
    <property type="entry name" value="GreA/GreB_C_sf"/>
</dbReference>
<keyword evidence="3" id="KW-1185">Reference proteome</keyword>
<sequence>MYEVLTGGGERPPLHLGERESDLVSNLAVRAEHRQPLVAAMLLAEIDRAEIHDDANLPGDVVTLGATVKFVDERTARLRTVTLVLPGDANISLGRISILTPIGAALYGLSAGQTIDWPDRTGEQRRIRILAVEQPVRT</sequence>
<accession>A0A7G9SBF9</accession>
<dbReference type="PANTHER" id="PTHR30437:SF5">
    <property type="entry name" value="REGULATOR OF NUCLEOSIDE DIPHOSPHATE KINASE"/>
    <property type="match status" value="1"/>
</dbReference>
<dbReference type="Pfam" id="PF01272">
    <property type="entry name" value="GreA_GreB"/>
    <property type="match status" value="1"/>
</dbReference>
<dbReference type="Gene3D" id="3.10.50.30">
    <property type="entry name" value="Transcription elongation factor, GreA/GreB, C-terminal domain"/>
    <property type="match status" value="1"/>
</dbReference>
<dbReference type="GO" id="GO:0003677">
    <property type="term" value="F:DNA binding"/>
    <property type="evidence" value="ECO:0007669"/>
    <property type="project" value="InterPro"/>
</dbReference>
<dbReference type="PANTHER" id="PTHR30437">
    <property type="entry name" value="TRANSCRIPTION ELONGATION FACTOR GREA"/>
    <property type="match status" value="1"/>
</dbReference>
<protein>
    <submittedName>
        <fullName evidence="2">Nucleoside diphosphate kinase regulator</fullName>
    </submittedName>
</protein>
<dbReference type="InterPro" id="IPR001437">
    <property type="entry name" value="Tscrpt_elong_fac_GreA/B_C"/>
</dbReference>
<dbReference type="AlphaFoldDB" id="A0A7G9SBF9"/>
<feature type="domain" description="Transcription elongation factor GreA/GreB C-terminal" evidence="1">
    <location>
        <begin position="58"/>
        <end position="134"/>
    </location>
</feature>
<dbReference type="SUPFAM" id="SSF54534">
    <property type="entry name" value="FKBP-like"/>
    <property type="match status" value="1"/>
</dbReference>
<evidence type="ECO:0000313" key="2">
    <source>
        <dbReference type="EMBL" id="QNN65184.1"/>
    </source>
</evidence>
<dbReference type="RefSeq" id="WP_187542181.1">
    <property type="nucleotide sequence ID" value="NZ_CP060717.1"/>
</dbReference>
<proteinExistence type="predicted"/>
<dbReference type="KEGG" id="srhi:H9L12_00545"/>
<dbReference type="Proteomes" id="UP000515955">
    <property type="component" value="Chromosome"/>
</dbReference>
<dbReference type="GO" id="GO:0032784">
    <property type="term" value="P:regulation of DNA-templated transcription elongation"/>
    <property type="evidence" value="ECO:0007669"/>
    <property type="project" value="InterPro"/>
</dbReference>